<keyword evidence="1" id="KW-0812">Transmembrane</keyword>
<reference evidence="2 3" key="1">
    <citation type="submission" date="2020-10" db="EMBL/GenBank/DDBJ databases">
        <title>Wide distribution of Phycisphaera-like planctomycetes from WD2101 soil group in peatlands and genome analysis of the first cultivated representative.</title>
        <authorList>
            <person name="Dedysh S.N."/>
            <person name="Beletsky A.V."/>
            <person name="Ivanova A."/>
            <person name="Kulichevskaya I.S."/>
            <person name="Suzina N.E."/>
            <person name="Philippov D.A."/>
            <person name="Rakitin A.L."/>
            <person name="Mardanov A.V."/>
            <person name="Ravin N.V."/>
        </authorList>
    </citation>
    <scope>NUCLEOTIDE SEQUENCE [LARGE SCALE GENOMIC DNA]</scope>
    <source>
        <strain evidence="2 3">M1803</strain>
    </source>
</reference>
<evidence type="ECO:0000256" key="1">
    <source>
        <dbReference type="SAM" id="Phobius"/>
    </source>
</evidence>
<dbReference type="RefSeq" id="WP_206292980.1">
    <property type="nucleotide sequence ID" value="NZ_CP063458.1"/>
</dbReference>
<gene>
    <name evidence="2" type="ORF">IPV69_00665</name>
</gene>
<evidence type="ECO:0000313" key="2">
    <source>
        <dbReference type="EMBL" id="QOV89918.1"/>
    </source>
</evidence>
<keyword evidence="1" id="KW-1133">Transmembrane helix</keyword>
<keyword evidence="1" id="KW-0472">Membrane</keyword>
<sequence length="136" mass="14150">MIAIMVVAGAVVAIFFSRPLLWTAFVLGGLVGLVAGVCQLRAMRDAAGVLIAANDALAVRRALQESRWGRAYLAVFWIGGVAIIGLAIFLFGPDLAPGLLAGYLAMAAVRDLVTLKGAFELARMEKAGSPPGEVPV</sequence>
<dbReference type="KEGG" id="hbs:IPV69_00665"/>
<feature type="transmembrane region" description="Helical" evidence="1">
    <location>
        <begin position="71"/>
        <end position="92"/>
    </location>
</feature>
<accession>A0A7M2WWK1</accession>
<keyword evidence="3" id="KW-1185">Reference proteome</keyword>
<organism evidence="2 3">
    <name type="scientific">Humisphaera borealis</name>
    <dbReference type="NCBI Taxonomy" id="2807512"/>
    <lineage>
        <taxon>Bacteria</taxon>
        <taxon>Pseudomonadati</taxon>
        <taxon>Planctomycetota</taxon>
        <taxon>Phycisphaerae</taxon>
        <taxon>Tepidisphaerales</taxon>
        <taxon>Tepidisphaeraceae</taxon>
        <taxon>Humisphaera</taxon>
    </lineage>
</organism>
<protein>
    <recommendedName>
        <fullName evidence="4">Transmembrane protein</fullName>
    </recommendedName>
</protein>
<name>A0A7M2WWK1_9BACT</name>
<dbReference type="EMBL" id="CP063458">
    <property type="protein sequence ID" value="QOV89918.1"/>
    <property type="molecule type" value="Genomic_DNA"/>
</dbReference>
<feature type="transmembrane region" description="Helical" evidence="1">
    <location>
        <begin position="20"/>
        <end position="38"/>
    </location>
</feature>
<dbReference type="AlphaFoldDB" id="A0A7M2WWK1"/>
<evidence type="ECO:0008006" key="4">
    <source>
        <dbReference type="Google" id="ProtNLM"/>
    </source>
</evidence>
<dbReference type="Proteomes" id="UP000593765">
    <property type="component" value="Chromosome"/>
</dbReference>
<evidence type="ECO:0000313" key="3">
    <source>
        <dbReference type="Proteomes" id="UP000593765"/>
    </source>
</evidence>
<proteinExistence type="predicted"/>